<feature type="region of interest" description="Disordered" evidence="1">
    <location>
        <begin position="82"/>
        <end position="103"/>
    </location>
</feature>
<evidence type="ECO:0000313" key="3">
    <source>
        <dbReference type="Proteomes" id="UP000765509"/>
    </source>
</evidence>
<keyword evidence="3" id="KW-1185">Reference proteome</keyword>
<gene>
    <name evidence="2" type="ORF">O181_020669</name>
</gene>
<reference evidence="2" key="1">
    <citation type="submission" date="2021-03" db="EMBL/GenBank/DDBJ databases">
        <title>Draft genome sequence of rust myrtle Austropuccinia psidii MF-1, a brazilian biotype.</title>
        <authorList>
            <person name="Quecine M.C."/>
            <person name="Pachon D.M.R."/>
            <person name="Bonatelli M.L."/>
            <person name="Correr F.H."/>
            <person name="Franceschini L.M."/>
            <person name="Leite T.F."/>
            <person name="Margarido G.R.A."/>
            <person name="Almeida C.A."/>
            <person name="Ferrarezi J.A."/>
            <person name="Labate C.A."/>
        </authorList>
    </citation>
    <scope>NUCLEOTIDE SEQUENCE</scope>
    <source>
        <strain evidence="2">MF-1</strain>
    </source>
</reference>
<comment type="caution">
    <text evidence="2">The sequence shown here is derived from an EMBL/GenBank/DDBJ whole genome shotgun (WGS) entry which is preliminary data.</text>
</comment>
<evidence type="ECO:0000313" key="2">
    <source>
        <dbReference type="EMBL" id="MBW0480954.1"/>
    </source>
</evidence>
<name>A0A9Q3GVX7_9BASI</name>
<protein>
    <submittedName>
        <fullName evidence="2">Uncharacterized protein</fullName>
    </submittedName>
</protein>
<dbReference type="EMBL" id="AVOT02006183">
    <property type="protein sequence ID" value="MBW0480954.1"/>
    <property type="molecule type" value="Genomic_DNA"/>
</dbReference>
<sequence length="103" mass="11746">MKGQSKLRQKKFAEEEKVKKACHITACLEDNEAKDFHQAIKHIKGKSRQSQIPTPCFNEKDNLLVDPEEILEEKASYSARLADNPTGISKNREHWGTHRATTS</sequence>
<organism evidence="2 3">
    <name type="scientific">Austropuccinia psidii MF-1</name>
    <dbReference type="NCBI Taxonomy" id="1389203"/>
    <lineage>
        <taxon>Eukaryota</taxon>
        <taxon>Fungi</taxon>
        <taxon>Dikarya</taxon>
        <taxon>Basidiomycota</taxon>
        <taxon>Pucciniomycotina</taxon>
        <taxon>Pucciniomycetes</taxon>
        <taxon>Pucciniales</taxon>
        <taxon>Sphaerophragmiaceae</taxon>
        <taxon>Austropuccinia</taxon>
    </lineage>
</organism>
<dbReference type="Proteomes" id="UP000765509">
    <property type="component" value="Unassembled WGS sequence"/>
</dbReference>
<evidence type="ECO:0000256" key="1">
    <source>
        <dbReference type="SAM" id="MobiDB-lite"/>
    </source>
</evidence>
<dbReference type="AlphaFoldDB" id="A0A9Q3GVX7"/>
<proteinExistence type="predicted"/>
<accession>A0A9Q3GVX7</accession>